<evidence type="ECO:0000256" key="3">
    <source>
        <dbReference type="ARBA" id="ARBA00022679"/>
    </source>
</evidence>
<dbReference type="Pfam" id="PF05380">
    <property type="entry name" value="Peptidase_A17"/>
    <property type="match status" value="1"/>
</dbReference>
<dbReference type="OrthoDB" id="5985074at2759"/>
<keyword evidence="5" id="KW-0418">Kinase</keyword>
<feature type="compositionally biased region" description="Basic and acidic residues" evidence="9">
    <location>
        <begin position="499"/>
        <end position="509"/>
    </location>
</feature>
<dbReference type="PANTHER" id="PTHR47331">
    <property type="entry name" value="PHD-TYPE DOMAIN-CONTAINING PROTEIN"/>
    <property type="match status" value="1"/>
</dbReference>
<dbReference type="Proteomes" id="UP000225706">
    <property type="component" value="Unassembled WGS sequence"/>
</dbReference>
<keyword evidence="12" id="KW-1185">Reference proteome</keyword>
<feature type="compositionally biased region" description="Polar residues" evidence="9">
    <location>
        <begin position="65"/>
        <end position="79"/>
    </location>
</feature>
<reference evidence="12" key="1">
    <citation type="journal article" date="2017" name="bioRxiv">
        <title>Comparative analysis of the genomes of Stylophora pistillata and Acropora digitifera provides evidence for extensive differences between species of corals.</title>
        <authorList>
            <person name="Voolstra C.R."/>
            <person name="Li Y."/>
            <person name="Liew Y.J."/>
            <person name="Baumgarten S."/>
            <person name="Zoccola D."/>
            <person name="Flot J.-F."/>
            <person name="Tambutte S."/>
            <person name="Allemand D."/>
            <person name="Aranda M."/>
        </authorList>
    </citation>
    <scope>NUCLEOTIDE SEQUENCE [LARGE SCALE GENOMIC DNA]</scope>
</reference>
<evidence type="ECO:0000256" key="2">
    <source>
        <dbReference type="ARBA" id="ARBA00022443"/>
    </source>
</evidence>
<dbReference type="STRING" id="50429.A0A2B4R9E4"/>
<keyword evidence="4" id="KW-0547">Nucleotide-binding</keyword>
<gene>
    <name evidence="11" type="ORF">AWC38_SpisGene23122</name>
</gene>
<keyword evidence="8" id="KW-0175">Coiled coil</keyword>
<keyword evidence="6" id="KW-0067">ATP-binding</keyword>
<organism evidence="11 12">
    <name type="scientific">Stylophora pistillata</name>
    <name type="common">Smooth cauliflower coral</name>
    <dbReference type="NCBI Taxonomy" id="50429"/>
    <lineage>
        <taxon>Eukaryota</taxon>
        <taxon>Metazoa</taxon>
        <taxon>Cnidaria</taxon>
        <taxon>Anthozoa</taxon>
        <taxon>Hexacorallia</taxon>
        <taxon>Scleractinia</taxon>
        <taxon>Astrocoeniina</taxon>
        <taxon>Pocilloporidae</taxon>
        <taxon>Stylophora</taxon>
    </lineage>
</organism>
<dbReference type="CDD" id="cd01644">
    <property type="entry name" value="RT_pepA17"/>
    <property type="match status" value="1"/>
</dbReference>
<dbReference type="InterPro" id="IPR055175">
    <property type="entry name" value="ACK/TNK-like_SAM"/>
</dbReference>
<evidence type="ECO:0000256" key="1">
    <source>
        <dbReference type="ARBA" id="ARBA00011903"/>
    </source>
</evidence>
<dbReference type="GO" id="GO:0005524">
    <property type="term" value="F:ATP binding"/>
    <property type="evidence" value="ECO:0007669"/>
    <property type="project" value="UniProtKB-KW"/>
</dbReference>
<feature type="compositionally biased region" description="Low complexity" evidence="9">
    <location>
        <begin position="487"/>
        <end position="497"/>
    </location>
</feature>
<evidence type="ECO:0000256" key="6">
    <source>
        <dbReference type="ARBA" id="ARBA00022840"/>
    </source>
</evidence>
<feature type="domain" description="ACK/TNK-like SAM" evidence="10">
    <location>
        <begin position="8"/>
        <end position="58"/>
    </location>
</feature>
<comment type="caution">
    <text evidence="11">The sequence shown here is derived from an EMBL/GenBank/DDBJ whole genome shotgun (WGS) entry which is preliminary data.</text>
</comment>
<evidence type="ECO:0000256" key="8">
    <source>
        <dbReference type="SAM" id="Coils"/>
    </source>
</evidence>
<dbReference type="EC" id="2.7.10.2" evidence="1"/>
<dbReference type="CDD" id="cd14686">
    <property type="entry name" value="bZIP"/>
    <property type="match status" value="1"/>
</dbReference>
<accession>A0A2B4R9E4</accession>
<evidence type="ECO:0000256" key="9">
    <source>
        <dbReference type="SAM" id="MobiDB-lite"/>
    </source>
</evidence>
<evidence type="ECO:0000259" key="10">
    <source>
        <dbReference type="Pfam" id="PF22931"/>
    </source>
</evidence>
<protein>
    <recommendedName>
        <fullName evidence="1">non-specific protein-tyrosine kinase</fullName>
        <ecNumber evidence="1">2.7.10.2</ecNumber>
    </recommendedName>
</protein>
<feature type="region of interest" description="Disordered" evidence="9">
    <location>
        <begin position="65"/>
        <end position="84"/>
    </location>
</feature>
<dbReference type="Pfam" id="PF22931">
    <property type="entry name" value="SAM_TNK"/>
    <property type="match status" value="1"/>
</dbReference>
<dbReference type="PANTHER" id="PTHR47331:SF4">
    <property type="entry name" value="PEPTIDASE S1 DOMAIN-CONTAINING PROTEIN"/>
    <property type="match status" value="1"/>
</dbReference>
<dbReference type="Pfam" id="PF03564">
    <property type="entry name" value="DUF1759"/>
    <property type="match status" value="1"/>
</dbReference>
<evidence type="ECO:0000313" key="12">
    <source>
        <dbReference type="Proteomes" id="UP000225706"/>
    </source>
</evidence>
<dbReference type="InterPro" id="IPR008042">
    <property type="entry name" value="Retrotrans_Pao"/>
</dbReference>
<proteinExistence type="predicted"/>
<dbReference type="InterPro" id="IPR043502">
    <property type="entry name" value="DNA/RNA_pol_sf"/>
</dbReference>
<evidence type="ECO:0000256" key="4">
    <source>
        <dbReference type="ARBA" id="ARBA00022741"/>
    </source>
</evidence>
<dbReference type="SUPFAM" id="SSF56672">
    <property type="entry name" value="DNA/RNA polymerases"/>
    <property type="match status" value="1"/>
</dbReference>
<dbReference type="GO" id="GO:0004715">
    <property type="term" value="F:non-membrane spanning protein tyrosine kinase activity"/>
    <property type="evidence" value="ECO:0007669"/>
    <property type="project" value="UniProtKB-EC"/>
</dbReference>
<evidence type="ECO:0000313" key="11">
    <source>
        <dbReference type="EMBL" id="PFX12852.1"/>
    </source>
</evidence>
<feature type="region of interest" description="Disordered" evidence="9">
    <location>
        <begin position="478"/>
        <end position="513"/>
    </location>
</feature>
<keyword evidence="3" id="KW-0808">Transferase</keyword>
<feature type="coiled-coil region" evidence="8">
    <location>
        <begin position="141"/>
        <end position="190"/>
    </location>
</feature>
<dbReference type="InterPro" id="IPR005312">
    <property type="entry name" value="DUF1759"/>
</dbReference>
<dbReference type="AlphaFoldDB" id="A0A2B4R9E4"/>
<evidence type="ECO:0000256" key="5">
    <source>
        <dbReference type="ARBA" id="ARBA00022777"/>
    </source>
</evidence>
<keyword evidence="2" id="KW-0728">SH3 domain</keyword>
<sequence length="936" mass="106927">MDKEIDYLLTKADLSNYTDNFKQIGVAKVEHFLDVDDETLERDIGLTKIQTRRLRRFFAQIQGESKQRGTSSEGVTSASAPKKRKQAILSFGRSGQLQLLRNDSAPEKKPWEKYLLPNPHTERLKFYNNVVPQIYESSFAKREAQQRLEEERKRAEILEQERRLQEHRRIRELENQAERLRLEAQLSIQDKETRGPEYIENRLKDFEDVETGTVYREIEPKVLVNMDIDENPGGLLPSRNVELSPPVKSSTLCKDTPQINQDHCDTEERFGVSWIKALSPKQSTLKGETNSELTPAFVKSIPRLDLPRFSGDPLEWPQFTSFFKCLVHDQPLTDTQRMIYLQRALVGNAKKAIGGMLNHGHLYKAALTELEEQFGNEELVAGAFMRTVLDHPIVVEGDTIQLRSLHNTLHNVVTTMKSLGYSHDLASSTNTRAALQKLPDSLKEKWGEKKVEMHLTTPTLVDLDVWLRARLRAKTLVSELPPSLGKPPKNGRTGNRGPPRRDRRVENRQEQPYLFSTLATDATTENRGSPAAKTCMVFDEKHWIEKCDKFLAMDVHQRAQLGKEKKLCFCCFESTSHRSRDCYARKLAPDEASVPTPKQWFLPHHPVRNPNKPDKVRIVMDAAAMHDGVSLNDKLRIGPDLLNSLVGVLLRFREQRVGLAADIEAMFHQVRIIEEDQPALRFLWRNLEVQRPPDVYQMLVMIFGAASSPCTANYVLSRTALDNYGGIAFSTETIEAVEKNLYMDVFLKSVCDEATAVRMCHEMTSLLARGGFRLTKWISSSREVFSQIPDREKASPSVDLNFDELPIERTLCLKWNTETDCFRFSACSRQTPEPTKRGVLSRISTVFDSLRVLALHILPAKCLIQSLWRKNKGWDEPLDEEDQSTWDEWLDDLTKLSEFELPRCFCVNACPEASVQLHVFADASEMGFGAVCYATP</sequence>
<dbReference type="EMBL" id="LSMT01001157">
    <property type="protein sequence ID" value="PFX12852.1"/>
    <property type="molecule type" value="Genomic_DNA"/>
</dbReference>
<name>A0A2B4R9E4_STYPI</name>
<evidence type="ECO:0000256" key="7">
    <source>
        <dbReference type="ARBA" id="ARBA00023137"/>
    </source>
</evidence>
<keyword evidence="7" id="KW-0829">Tyrosine-protein kinase</keyword>